<dbReference type="SUPFAM" id="SSF54991">
    <property type="entry name" value="Anticodon-binding domain of PheRS"/>
    <property type="match status" value="1"/>
</dbReference>
<dbReference type="InterPro" id="IPR002547">
    <property type="entry name" value="tRNA-bd_dom"/>
</dbReference>
<dbReference type="PANTHER" id="PTHR10947">
    <property type="entry name" value="PHENYLALANYL-TRNA SYNTHETASE BETA CHAIN AND LEUCINE-RICH REPEAT-CONTAINING PROTEIN 47"/>
    <property type="match status" value="1"/>
</dbReference>
<keyword evidence="11 16" id="KW-0694">RNA-binding</keyword>
<evidence type="ECO:0000256" key="14">
    <source>
        <dbReference type="ARBA" id="ARBA00049255"/>
    </source>
</evidence>
<evidence type="ECO:0000256" key="2">
    <source>
        <dbReference type="ARBA" id="ARBA00008653"/>
    </source>
</evidence>
<dbReference type="InterPro" id="IPR005147">
    <property type="entry name" value="tRNA_synthase_B5-dom"/>
</dbReference>
<keyword evidence="12 15" id="KW-0648">Protein biosynthesis</keyword>
<evidence type="ECO:0000256" key="10">
    <source>
        <dbReference type="ARBA" id="ARBA00022842"/>
    </source>
</evidence>
<dbReference type="PROSITE" id="PS51447">
    <property type="entry name" value="FDX_ACB"/>
    <property type="match status" value="1"/>
</dbReference>
<evidence type="ECO:0000256" key="11">
    <source>
        <dbReference type="ARBA" id="ARBA00022884"/>
    </source>
</evidence>
<dbReference type="GO" id="GO:0005524">
    <property type="term" value="F:ATP binding"/>
    <property type="evidence" value="ECO:0007669"/>
    <property type="project" value="UniProtKB-UniRule"/>
</dbReference>
<dbReference type="RefSeq" id="WP_116183242.1">
    <property type="nucleotide sequence ID" value="NZ_QTJX01000001.1"/>
</dbReference>
<dbReference type="GO" id="GO:0009328">
    <property type="term" value="C:phenylalanine-tRNA ligase complex"/>
    <property type="evidence" value="ECO:0007669"/>
    <property type="project" value="TreeGrafter"/>
</dbReference>
<evidence type="ECO:0000256" key="9">
    <source>
        <dbReference type="ARBA" id="ARBA00022840"/>
    </source>
</evidence>
<accession>A0A371JU77</accession>
<comment type="cofactor">
    <cofactor evidence="15">
        <name>Mg(2+)</name>
        <dbReference type="ChEBI" id="CHEBI:18420"/>
    </cofactor>
    <text evidence="15">Binds 2 magnesium ions per tetramer.</text>
</comment>
<dbReference type="Proteomes" id="UP000261828">
    <property type="component" value="Unassembled WGS sequence"/>
</dbReference>
<comment type="subcellular location">
    <subcellularLocation>
        <location evidence="1 15">Cytoplasm</location>
    </subcellularLocation>
</comment>
<name>A0A371JU77_9FLAO</name>
<keyword evidence="5 16" id="KW-0820">tRNA-binding</keyword>
<feature type="domain" description="B5" evidence="19">
    <location>
        <begin position="414"/>
        <end position="490"/>
    </location>
</feature>
<dbReference type="InterPro" id="IPR012340">
    <property type="entry name" value="NA-bd_OB-fold"/>
</dbReference>
<dbReference type="SMART" id="SM00873">
    <property type="entry name" value="B3_4"/>
    <property type="match status" value="1"/>
</dbReference>
<keyword evidence="4 15" id="KW-0963">Cytoplasm</keyword>
<feature type="binding site" evidence="15">
    <location>
        <position position="478"/>
    </location>
    <ligand>
        <name>Mg(2+)</name>
        <dbReference type="ChEBI" id="CHEBI:18420"/>
        <note>shared with alpha subunit</note>
    </ligand>
</feature>
<dbReference type="HAMAP" id="MF_00283">
    <property type="entry name" value="Phe_tRNA_synth_beta1"/>
    <property type="match status" value="1"/>
</dbReference>
<dbReference type="GO" id="GO:0000049">
    <property type="term" value="F:tRNA binding"/>
    <property type="evidence" value="ECO:0007669"/>
    <property type="project" value="UniProtKB-UniRule"/>
</dbReference>
<dbReference type="InterPro" id="IPR033714">
    <property type="entry name" value="tRNA_bind_bactPheRS"/>
</dbReference>
<dbReference type="CDD" id="cd00769">
    <property type="entry name" value="PheRS_beta_core"/>
    <property type="match status" value="1"/>
</dbReference>
<evidence type="ECO:0000256" key="12">
    <source>
        <dbReference type="ARBA" id="ARBA00022917"/>
    </source>
</evidence>
<gene>
    <name evidence="15" type="primary">pheT</name>
    <name evidence="20" type="ORF">DX873_04140</name>
</gene>
<dbReference type="InterPro" id="IPR020825">
    <property type="entry name" value="Phe-tRNA_synthase-like_B3/B4"/>
</dbReference>
<evidence type="ECO:0000256" key="15">
    <source>
        <dbReference type="HAMAP-Rule" id="MF_00283"/>
    </source>
</evidence>
<keyword evidence="13 15" id="KW-0030">Aminoacyl-tRNA synthetase</keyword>
<keyword evidence="9 15" id="KW-0067">ATP-binding</keyword>
<dbReference type="PROSITE" id="PS51483">
    <property type="entry name" value="B5"/>
    <property type="match status" value="1"/>
</dbReference>
<dbReference type="SMART" id="SM00874">
    <property type="entry name" value="B5"/>
    <property type="match status" value="1"/>
</dbReference>
<dbReference type="OrthoDB" id="9805455at2"/>
<keyword evidence="8 15" id="KW-0547">Nucleotide-binding</keyword>
<feature type="domain" description="TRNA-binding" evidence="17">
    <location>
        <begin position="42"/>
        <end position="155"/>
    </location>
</feature>
<dbReference type="Gene3D" id="2.40.50.140">
    <property type="entry name" value="Nucleic acid-binding proteins"/>
    <property type="match status" value="1"/>
</dbReference>
<dbReference type="SUPFAM" id="SSF56037">
    <property type="entry name" value="PheT/TilS domain"/>
    <property type="match status" value="1"/>
</dbReference>
<evidence type="ECO:0000256" key="6">
    <source>
        <dbReference type="ARBA" id="ARBA00022598"/>
    </source>
</evidence>
<evidence type="ECO:0000256" key="13">
    <source>
        <dbReference type="ARBA" id="ARBA00023146"/>
    </source>
</evidence>
<dbReference type="Gene3D" id="3.30.930.10">
    <property type="entry name" value="Bira Bifunctional Protein, Domain 2"/>
    <property type="match status" value="1"/>
</dbReference>
<reference evidence="20 21" key="1">
    <citation type="submission" date="2018-08" db="EMBL/GenBank/DDBJ databases">
        <title>Muricauda nanhaiensis sp. nov., isolated from seawater of the South China Sea.</title>
        <authorList>
            <person name="Dang Y."/>
        </authorList>
    </citation>
    <scope>NUCLEOTIDE SEQUENCE [LARGE SCALE GENOMIC DNA]</scope>
    <source>
        <strain evidence="20 21">SM1704</strain>
    </source>
</reference>
<dbReference type="InterPro" id="IPR041616">
    <property type="entry name" value="PheRS_beta_core"/>
</dbReference>
<dbReference type="InterPro" id="IPR009061">
    <property type="entry name" value="DNA-bd_dom_put_sf"/>
</dbReference>
<dbReference type="NCBIfam" id="NF045760">
    <property type="entry name" value="YtpR"/>
    <property type="match status" value="1"/>
</dbReference>
<dbReference type="SUPFAM" id="SSF50249">
    <property type="entry name" value="Nucleic acid-binding proteins"/>
    <property type="match status" value="1"/>
</dbReference>
<comment type="caution">
    <text evidence="20">The sequence shown here is derived from an EMBL/GenBank/DDBJ whole genome shotgun (WGS) entry which is preliminary data.</text>
</comment>
<evidence type="ECO:0000256" key="8">
    <source>
        <dbReference type="ARBA" id="ARBA00022741"/>
    </source>
</evidence>
<evidence type="ECO:0000256" key="1">
    <source>
        <dbReference type="ARBA" id="ARBA00004496"/>
    </source>
</evidence>
<dbReference type="InterPro" id="IPR045060">
    <property type="entry name" value="Phe-tRNA-ligase_IIc_bsu"/>
</dbReference>
<evidence type="ECO:0000313" key="20">
    <source>
        <dbReference type="EMBL" id="RDY61360.1"/>
    </source>
</evidence>
<feature type="binding site" evidence="15">
    <location>
        <position position="477"/>
    </location>
    <ligand>
        <name>Mg(2+)</name>
        <dbReference type="ChEBI" id="CHEBI:18420"/>
        <note>shared with alpha subunit</note>
    </ligand>
</feature>
<dbReference type="CDD" id="cd02796">
    <property type="entry name" value="tRNA_bind_bactPheRS"/>
    <property type="match status" value="1"/>
</dbReference>
<evidence type="ECO:0000313" key="21">
    <source>
        <dbReference type="Proteomes" id="UP000261828"/>
    </source>
</evidence>
<keyword evidence="7 15" id="KW-0479">Metal-binding</keyword>
<dbReference type="Pfam" id="PF01588">
    <property type="entry name" value="tRNA_bind"/>
    <property type="match status" value="1"/>
</dbReference>
<organism evidence="20 21">
    <name type="scientific">Flagellimonas nanhaiensis</name>
    <dbReference type="NCBI Taxonomy" id="2292706"/>
    <lineage>
        <taxon>Bacteria</taxon>
        <taxon>Pseudomonadati</taxon>
        <taxon>Bacteroidota</taxon>
        <taxon>Flavobacteriia</taxon>
        <taxon>Flavobacteriales</taxon>
        <taxon>Flavobacteriaceae</taxon>
        <taxon>Flagellimonas</taxon>
    </lineage>
</organism>
<evidence type="ECO:0000259" key="19">
    <source>
        <dbReference type="PROSITE" id="PS51483"/>
    </source>
</evidence>
<dbReference type="Gene3D" id="3.30.70.380">
    <property type="entry name" value="Ferrodoxin-fold anticodon-binding domain"/>
    <property type="match status" value="1"/>
</dbReference>
<dbReference type="InterPro" id="IPR005146">
    <property type="entry name" value="B3/B4_tRNA-bd"/>
</dbReference>
<evidence type="ECO:0000256" key="16">
    <source>
        <dbReference type="PROSITE-ProRule" id="PRU00209"/>
    </source>
</evidence>
<dbReference type="NCBIfam" id="TIGR00472">
    <property type="entry name" value="pheT_bact"/>
    <property type="match status" value="1"/>
</dbReference>
<dbReference type="SMART" id="SM00896">
    <property type="entry name" value="FDX-ACB"/>
    <property type="match status" value="1"/>
</dbReference>
<proteinExistence type="inferred from homology"/>
<dbReference type="Pfam" id="PF03484">
    <property type="entry name" value="B5"/>
    <property type="match status" value="1"/>
</dbReference>
<dbReference type="InterPro" id="IPR036690">
    <property type="entry name" value="Fdx_antiC-bd_sf"/>
</dbReference>
<dbReference type="GO" id="GO:0006432">
    <property type="term" value="P:phenylalanyl-tRNA aminoacylation"/>
    <property type="evidence" value="ECO:0007669"/>
    <property type="project" value="UniProtKB-UniRule"/>
</dbReference>
<dbReference type="SUPFAM" id="SSF55681">
    <property type="entry name" value="Class II aaRS and biotin synthetases"/>
    <property type="match status" value="1"/>
</dbReference>
<dbReference type="Pfam" id="PF03147">
    <property type="entry name" value="FDX-ACB"/>
    <property type="match status" value="1"/>
</dbReference>
<comment type="catalytic activity">
    <reaction evidence="14 15">
        <text>tRNA(Phe) + L-phenylalanine + ATP = L-phenylalanyl-tRNA(Phe) + AMP + diphosphate + H(+)</text>
        <dbReference type="Rhea" id="RHEA:19413"/>
        <dbReference type="Rhea" id="RHEA-COMP:9668"/>
        <dbReference type="Rhea" id="RHEA-COMP:9699"/>
        <dbReference type="ChEBI" id="CHEBI:15378"/>
        <dbReference type="ChEBI" id="CHEBI:30616"/>
        <dbReference type="ChEBI" id="CHEBI:33019"/>
        <dbReference type="ChEBI" id="CHEBI:58095"/>
        <dbReference type="ChEBI" id="CHEBI:78442"/>
        <dbReference type="ChEBI" id="CHEBI:78531"/>
        <dbReference type="ChEBI" id="CHEBI:456215"/>
        <dbReference type="EC" id="6.1.1.20"/>
    </reaction>
</comment>
<protein>
    <recommendedName>
        <fullName evidence="15">Phenylalanine--tRNA ligase beta subunit</fullName>
        <ecNumber evidence="15">6.1.1.20</ecNumber>
    </recommendedName>
    <alternativeName>
        <fullName evidence="15">Phenylalanyl-tRNA synthetase beta subunit</fullName>
        <shortName evidence="15">PheRS</shortName>
    </alternativeName>
</protein>
<evidence type="ECO:0000256" key="4">
    <source>
        <dbReference type="ARBA" id="ARBA00022490"/>
    </source>
</evidence>
<dbReference type="InterPro" id="IPR045864">
    <property type="entry name" value="aa-tRNA-synth_II/BPL/LPL"/>
</dbReference>
<dbReference type="GO" id="GO:0000287">
    <property type="term" value="F:magnesium ion binding"/>
    <property type="evidence" value="ECO:0007669"/>
    <property type="project" value="UniProtKB-UniRule"/>
</dbReference>
<feature type="binding site" evidence="15">
    <location>
        <position position="474"/>
    </location>
    <ligand>
        <name>Mg(2+)</name>
        <dbReference type="ChEBI" id="CHEBI:18420"/>
        <note>shared with alpha subunit</note>
    </ligand>
</feature>
<dbReference type="InterPro" id="IPR005121">
    <property type="entry name" value="Fdx_antiC-bd"/>
</dbReference>
<evidence type="ECO:0000259" key="18">
    <source>
        <dbReference type="PROSITE" id="PS51447"/>
    </source>
</evidence>
<dbReference type="InterPro" id="IPR004532">
    <property type="entry name" value="Phe-tRNA-ligase_IIc_bsu_bact"/>
</dbReference>
<dbReference type="Pfam" id="PF17759">
    <property type="entry name" value="tRNA_synthFbeta"/>
    <property type="match status" value="1"/>
</dbReference>
<dbReference type="Gene3D" id="3.30.56.10">
    <property type="match status" value="2"/>
</dbReference>
<comment type="subunit">
    <text evidence="3 15">Tetramer of two alpha and two beta subunits.</text>
</comment>
<dbReference type="FunFam" id="3.30.70.380:FF:000001">
    <property type="entry name" value="Phenylalanine--tRNA ligase beta subunit"/>
    <property type="match status" value="1"/>
</dbReference>
<feature type="domain" description="FDX-ACB" evidence="18">
    <location>
        <begin position="713"/>
        <end position="806"/>
    </location>
</feature>
<dbReference type="PANTHER" id="PTHR10947:SF0">
    <property type="entry name" value="PHENYLALANINE--TRNA LIGASE BETA SUBUNIT"/>
    <property type="match status" value="1"/>
</dbReference>
<evidence type="ECO:0000259" key="17">
    <source>
        <dbReference type="PROSITE" id="PS50886"/>
    </source>
</evidence>
<comment type="similarity">
    <text evidence="2 15">Belongs to the phenylalanyl-tRNA synthetase beta subunit family. Type 1 subfamily.</text>
</comment>
<dbReference type="FunFam" id="2.40.50.140:FF:000045">
    <property type="entry name" value="Phenylalanine--tRNA ligase beta subunit"/>
    <property type="match status" value="1"/>
</dbReference>
<dbReference type="SUPFAM" id="SSF46955">
    <property type="entry name" value="Putative DNA-binding domain"/>
    <property type="match status" value="1"/>
</dbReference>
<keyword evidence="21" id="KW-1185">Reference proteome</keyword>
<feature type="binding site" evidence="15">
    <location>
        <position position="468"/>
    </location>
    <ligand>
        <name>Mg(2+)</name>
        <dbReference type="ChEBI" id="CHEBI:18420"/>
        <note>shared with alpha subunit</note>
    </ligand>
</feature>
<evidence type="ECO:0000256" key="5">
    <source>
        <dbReference type="ARBA" id="ARBA00022555"/>
    </source>
</evidence>
<keyword evidence="10 15" id="KW-0460">Magnesium</keyword>
<keyword evidence="6 15" id="KW-0436">Ligase</keyword>
<dbReference type="FunFam" id="3.50.40.10:FF:000001">
    <property type="entry name" value="Phenylalanine--tRNA ligase beta subunit"/>
    <property type="match status" value="1"/>
</dbReference>
<dbReference type="PROSITE" id="PS50886">
    <property type="entry name" value="TRBD"/>
    <property type="match status" value="1"/>
</dbReference>
<dbReference type="AlphaFoldDB" id="A0A371JU77"/>
<dbReference type="Gene3D" id="3.50.40.10">
    <property type="entry name" value="Phenylalanyl-trna Synthetase, Chain B, domain 3"/>
    <property type="match status" value="1"/>
</dbReference>
<sequence>MKISYNWLKQFLKIDWTSEKTGELLTDLGLEIEGISNFESVQGGLKGVVVGHVLTCEKHPNADRLKLTTVDVGDASPLQIVCGAPNVAVGQKVPVATIGTKLYSKEGEAWEIKKGKIRGEESHGMICAEDELGLGDSHDGIMVLSDNLKPGTPCAEVFEIESDEVFEIGLTPNRADAMSHYGVARDLKAGLEQLEIQKQLVTPSTSNFSIDNRSLKIDVEAEDAQLAPRYCGVTISNLIVQESPDWLKNRLRAIGLSPINNVVDVTNYVLHELGQPLHAFDAMKIKGNKIEVKTLPAGTKFVTLDEVERELHEEDLMICDSEKPMCIAGVFGGIHSGVNEHTTSIFLESAYFDPISIRKTAKRHGLNTDASFRFERGVDIDITEYALKRAALLIREIAGGDISSDVVDLYPKKVQERQVFLTFDKINSLIGHEIPRDTIKSILASLEIKVNNVTESGLGLTIPNYRVDVEREVDVIEEILRVYGYNNIDDKEKLTASIATTSKFENHKVQDVIGTMLASQGFYEIMTNSLVAAGSHELFGSTKSPVKMLNPLSADLSELRTSMLYSGLQIIAYNLNRQSSDLRLFEFGKTYHTKDGQNLEQQHLSLFITGNRAEESWALDSKKSDFFFLKGVMESLLMRLGLTDITTKPASDSIFSEGLTLSLNGQELGIYGVVSKSLLKKFDVKQEILFADFDWDVILSAINTKNIAFKEIPKFPEVTRDFALLLNEGITYQQVYDIAWETEKKLLKEVSLFDVYTGKNLPAGKKSYAVSFTLLDENKTLTDKQIDKIMGKLLARFQKDLGAELR</sequence>
<dbReference type="EC" id="6.1.1.20" evidence="15"/>
<evidence type="ECO:0000256" key="3">
    <source>
        <dbReference type="ARBA" id="ARBA00011209"/>
    </source>
</evidence>
<dbReference type="GO" id="GO:0004826">
    <property type="term" value="F:phenylalanine-tRNA ligase activity"/>
    <property type="evidence" value="ECO:0007669"/>
    <property type="project" value="UniProtKB-UniRule"/>
</dbReference>
<evidence type="ECO:0000256" key="7">
    <source>
        <dbReference type="ARBA" id="ARBA00022723"/>
    </source>
</evidence>
<dbReference type="EMBL" id="QTJX01000001">
    <property type="protein sequence ID" value="RDY61360.1"/>
    <property type="molecule type" value="Genomic_DNA"/>
</dbReference>
<dbReference type="Pfam" id="PF03483">
    <property type="entry name" value="B3_4"/>
    <property type="match status" value="1"/>
</dbReference>